<comment type="caution">
    <text evidence="3">The sequence shown here is derived from an EMBL/GenBank/DDBJ whole genome shotgun (WGS) entry which is preliminary data.</text>
</comment>
<dbReference type="InterPro" id="IPR036709">
    <property type="entry name" value="Autotransporte_beta_dom_sf"/>
</dbReference>
<dbReference type="InterPro" id="IPR005546">
    <property type="entry name" value="Autotransporte_beta"/>
</dbReference>
<dbReference type="PROSITE" id="PS51208">
    <property type="entry name" value="AUTOTRANSPORTER"/>
    <property type="match status" value="1"/>
</dbReference>
<dbReference type="Proteomes" id="UP000281343">
    <property type="component" value="Unassembled WGS sequence"/>
</dbReference>
<dbReference type="SUPFAM" id="SSF103515">
    <property type="entry name" value="Autotransporter"/>
    <property type="match status" value="1"/>
</dbReference>
<evidence type="ECO:0000256" key="1">
    <source>
        <dbReference type="SAM" id="SignalP"/>
    </source>
</evidence>
<proteinExistence type="predicted"/>
<gene>
    <name evidence="3" type="ORF">D9R08_11565</name>
</gene>
<organism evidence="3 4">
    <name type="scientific">Rhodophyticola porphyridii</name>
    <dbReference type="NCBI Taxonomy" id="1852017"/>
    <lineage>
        <taxon>Bacteria</taxon>
        <taxon>Pseudomonadati</taxon>
        <taxon>Pseudomonadota</taxon>
        <taxon>Alphaproteobacteria</taxon>
        <taxon>Rhodobacterales</taxon>
        <taxon>Roseobacteraceae</taxon>
        <taxon>Rhodophyticola</taxon>
    </lineage>
</organism>
<feature type="chain" id="PRO_5018307236" evidence="1">
    <location>
        <begin position="23"/>
        <end position="472"/>
    </location>
</feature>
<dbReference type="SMART" id="SM00869">
    <property type="entry name" value="Autotransporter"/>
    <property type="match status" value="1"/>
</dbReference>
<accession>A0A3L9Y7M1</accession>
<keyword evidence="1" id="KW-0732">Signal</keyword>
<reference evidence="3 4" key="1">
    <citation type="submission" date="2018-10" db="EMBL/GenBank/DDBJ databases">
        <authorList>
            <person name="Jung H.S."/>
            <person name="Jeon C.O."/>
        </authorList>
    </citation>
    <scope>NUCLEOTIDE SEQUENCE [LARGE SCALE GENOMIC DNA]</scope>
    <source>
        <strain evidence="3 4">MA-7-27</strain>
    </source>
</reference>
<evidence type="ECO:0000313" key="4">
    <source>
        <dbReference type="Proteomes" id="UP000281343"/>
    </source>
</evidence>
<protein>
    <submittedName>
        <fullName evidence="3">Autotransporter domain-containing protein</fullName>
    </submittedName>
</protein>
<keyword evidence="4" id="KW-1185">Reference proteome</keyword>
<feature type="domain" description="Autotransporter" evidence="2">
    <location>
        <begin position="227"/>
        <end position="472"/>
    </location>
</feature>
<dbReference type="Gene3D" id="2.40.128.130">
    <property type="entry name" value="Autotransporter beta-domain"/>
    <property type="match status" value="1"/>
</dbReference>
<dbReference type="Pfam" id="PF03797">
    <property type="entry name" value="Autotransporter"/>
    <property type="match status" value="1"/>
</dbReference>
<dbReference type="AlphaFoldDB" id="A0A3L9Y7M1"/>
<dbReference type="EMBL" id="RCNT01000005">
    <property type="protein sequence ID" value="RMA42086.1"/>
    <property type="molecule type" value="Genomic_DNA"/>
</dbReference>
<evidence type="ECO:0000259" key="2">
    <source>
        <dbReference type="PROSITE" id="PS51208"/>
    </source>
</evidence>
<evidence type="ECO:0000313" key="3">
    <source>
        <dbReference type="EMBL" id="RMA42086.1"/>
    </source>
</evidence>
<feature type="signal peptide" evidence="1">
    <location>
        <begin position="1"/>
        <end position="22"/>
    </location>
</feature>
<name>A0A3L9Y7M1_9RHOB</name>
<sequence>MNFVRFSTALAASTLLSSAVFAQESFTHVSTIDATGTQRLSPSQPYSTVQVTITDVSVFSIRRDLQTVVNGCCGDEHYGTLVYFHTGSAPFPGNATSTSALSGIDGYAGQSTLFQGSTTNGPSGLSNGQYTILFMPDHLDTFSEVFTITKTFTGAVLGWGPSINEQFAQLVGAAGALSRRSSASSFAVARSSAEDSFVARGRALSYELAPAEDGTPQVVAVSSRSPDLVGNVYTWFEFTGYEASGRSDSRDYSGRGLQFGADIALSPNWIVGVSLGAADLNASANGFAQDGTFRFIQPYASYRNGSWSADISLVYGQSDYDQVDAGGAGSAESDTVAVSVALARDIAFGDRTLTPSITVLTGQEEITGTGGTLAAAGTEDIDYTEISLGARYSFPTAFGGAYLGLYGDHLSTDATTALASGSFDEEGWSGRVELGADFDLSDRSRLAAGVAVGGLGSDLRTMSGNLRFEMRI</sequence>